<feature type="transmembrane region" description="Helical" evidence="1">
    <location>
        <begin position="210"/>
        <end position="228"/>
    </location>
</feature>
<feature type="transmembrane region" description="Helical" evidence="1">
    <location>
        <begin position="150"/>
        <end position="171"/>
    </location>
</feature>
<protein>
    <submittedName>
        <fullName evidence="3">Predicted metal-dependent membrane protease</fullName>
    </submittedName>
</protein>
<gene>
    <name evidence="3" type="ORF">yberc0001_37740</name>
</gene>
<evidence type="ECO:0000256" key="1">
    <source>
        <dbReference type="SAM" id="Phobius"/>
    </source>
</evidence>
<feature type="transmembrane region" description="Helical" evidence="1">
    <location>
        <begin position="234"/>
        <end position="251"/>
    </location>
</feature>
<reference evidence="3" key="1">
    <citation type="submission" date="2008-12" db="EMBL/GenBank/DDBJ databases">
        <title>Annotation of the Yersinia bercovieri ATCC 43970 genome.</title>
        <authorList>
            <person name="Read T.D."/>
            <person name="Akmal A."/>
            <person name="Bishop-Lilly K."/>
            <person name="Chen P.E."/>
            <person name="Cook C."/>
            <person name="Kiley M.P."/>
            <person name="Lentz S."/>
            <person name="Mateczun A."/>
            <person name="Nagarajan N."/>
            <person name="Nolan N."/>
            <person name="Osborne B.I."/>
            <person name="Pop M."/>
            <person name="Sozhamannan S."/>
            <person name="Stewart A.C."/>
            <person name="Sulakvelidze A."/>
            <person name="Thomason B."/>
            <person name="Willner K."/>
            <person name="Zwick M.E."/>
        </authorList>
    </citation>
    <scope>NUCLEOTIDE SEQUENCE [LARGE SCALE GENOMIC DNA]</scope>
    <source>
        <strain evidence="3">ATCC 43970</strain>
    </source>
</reference>
<evidence type="ECO:0000313" key="3">
    <source>
        <dbReference type="EMBL" id="EEQ05449.1"/>
    </source>
</evidence>
<organism evidence="3 4">
    <name type="scientific">Yersinia bercovieri ATCC 43970</name>
    <dbReference type="NCBI Taxonomy" id="349968"/>
    <lineage>
        <taxon>Bacteria</taxon>
        <taxon>Pseudomonadati</taxon>
        <taxon>Pseudomonadota</taxon>
        <taxon>Gammaproteobacteria</taxon>
        <taxon>Enterobacterales</taxon>
        <taxon>Yersiniaceae</taxon>
        <taxon>Yersinia</taxon>
    </lineage>
</organism>
<keyword evidence="1" id="KW-0812">Transmembrane</keyword>
<keyword evidence="4" id="KW-1185">Reference proteome</keyword>
<proteinExistence type="predicted"/>
<keyword evidence="1" id="KW-1133">Transmembrane helix</keyword>
<keyword evidence="3" id="KW-0378">Hydrolase</keyword>
<accession>A0ABM9XVL9</accession>
<dbReference type="InterPro" id="IPR003675">
    <property type="entry name" value="Rce1/LyrA-like_dom"/>
</dbReference>
<evidence type="ECO:0000313" key="4">
    <source>
        <dbReference type="Proteomes" id="UP000010319"/>
    </source>
</evidence>
<dbReference type="EMBL" id="AALC02000056">
    <property type="protein sequence ID" value="EEQ05449.1"/>
    <property type="molecule type" value="Genomic_DNA"/>
</dbReference>
<dbReference type="GO" id="GO:0006508">
    <property type="term" value="P:proteolysis"/>
    <property type="evidence" value="ECO:0007669"/>
    <property type="project" value="UniProtKB-KW"/>
</dbReference>
<keyword evidence="1" id="KW-0472">Membrane</keyword>
<feature type="transmembrane region" description="Helical" evidence="1">
    <location>
        <begin position="122"/>
        <end position="138"/>
    </location>
</feature>
<feature type="transmembrane region" description="Helical" evidence="1">
    <location>
        <begin position="71"/>
        <end position="92"/>
    </location>
</feature>
<comment type="caution">
    <text evidence="3">The sequence shown here is derived from an EMBL/GenBank/DDBJ whole genome shotgun (WGS) entry which is preliminary data.</text>
</comment>
<feature type="transmembrane region" description="Helical" evidence="1">
    <location>
        <begin position="258"/>
        <end position="278"/>
    </location>
</feature>
<dbReference type="Proteomes" id="UP000010319">
    <property type="component" value="Unassembled WGS sequence"/>
</dbReference>
<dbReference type="GO" id="GO:0008233">
    <property type="term" value="F:peptidase activity"/>
    <property type="evidence" value="ECO:0007669"/>
    <property type="project" value="UniProtKB-KW"/>
</dbReference>
<feature type="transmembrane region" description="Helical" evidence="1">
    <location>
        <begin position="38"/>
        <end position="64"/>
    </location>
</feature>
<feature type="domain" description="CAAX prenyl protease 2/Lysostaphin resistance protein A-like" evidence="2">
    <location>
        <begin position="179"/>
        <end position="268"/>
    </location>
</feature>
<feature type="transmembrane region" description="Helical" evidence="1">
    <location>
        <begin position="177"/>
        <end position="198"/>
    </location>
</feature>
<name>A0ABM9XVL9_YERBE</name>
<sequence length="281" mass="30981">MNHSIKGLFMWGILAASLLFLSINRVLALFLLASSLSIAFYHGVLTLPSAAFLLVTLIVALLLNRYRPQKWLAVGLETLLVLASIALLLHLVPGFNNLKVLDNVTVGPLSALFTMYYNLDKALIPFILLACLPTLFVAKNHPSMSRMGWIGLIVSMPALLLLAVALGGLKIELHTPAWIGSFVVANLFFVCLAEEALFRGYLQQRLSQWLGSYPALIITALLFGAVHFAGGPLLMIFATLAGLIYGLAWLWSGRLWVAVAFHFAFNLLHLLFFTYPLYLPQ</sequence>
<dbReference type="Pfam" id="PF02517">
    <property type="entry name" value="Rce1-like"/>
    <property type="match status" value="1"/>
</dbReference>
<keyword evidence="3" id="KW-0645">Protease</keyword>
<evidence type="ECO:0000259" key="2">
    <source>
        <dbReference type="Pfam" id="PF02517"/>
    </source>
</evidence>